<keyword evidence="5 7" id="KW-0413">Isomerase</keyword>
<evidence type="ECO:0000256" key="7">
    <source>
        <dbReference type="HAMAP-Rule" id="MF_01235"/>
    </source>
</evidence>
<dbReference type="EC" id="5.1.3.9" evidence="7"/>
<organism evidence="8 9">
    <name type="scientific">Solobacterium moorei</name>
    <dbReference type="NCBI Taxonomy" id="102148"/>
    <lineage>
        <taxon>Bacteria</taxon>
        <taxon>Bacillati</taxon>
        <taxon>Bacillota</taxon>
        <taxon>Erysipelotrichia</taxon>
        <taxon>Erysipelotrichales</taxon>
        <taxon>Erysipelotrichaceae</taxon>
        <taxon>Solobacterium</taxon>
    </lineage>
</organism>
<comment type="pathway">
    <text evidence="3 7">Amino-sugar metabolism; N-acetylneuraminate degradation; D-fructose 6-phosphate from N-acetylneuraminate: step 3/5.</text>
</comment>
<evidence type="ECO:0000256" key="6">
    <source>
        <dbReference type="ARBA" id="ARBA00023277"/>
    </source>
</evidence>
<dbReference type="Gene3D" id="3.20.20.70">
    <property type="entry name" value="Aldolase class I"/>
    <property type="match status" value="1"/>
</dbReference>
<comment type="function">
    <text evidence="2 7">Converts N-acetylmannosamine-6-phosphate (ManNAc-6-P) to N-acetylglucosamine-6-phosphate (GlcNAc-6-P).</text>
</comment>
<dbReference type="Proteomes" id="UP000284731">
    <property type="component" value="Unassembled WGS sequence"/>
</dbReference>
<keyword evidence="6 7" id="KW-0119">Carbohydrate metabolism</keyword>
<comment type="similarity">
    <text evidence="4 7">Belongs to the NanE family.</text>
</comment>
<dbReference type="GeneID" id="89620570"/>
<evidence type="ECO:0000256" key="3">
    <source>
        <dbReference type="ARBA" id="ARBA00005081"/>
    </source>
</evidence>
<dbReference type="InterPro" id="IPR013785">
    <property type="entry name" value="Aldolase_TIM"/>
</dbReference>
<dbReference type="AlphaFoldDB" id="A0A412PBM7"/>
<dbReference type="InterPro" id="IPR011060">
    <property type="entry name" value="RibuloseP-bd_barrel"/>
</dbReference>
<dbReference type="EMBL" id="QRWX01000004">
    <property type="protein sequence ID" value="RGT54325.1"/>
    <property type="molecule type" value="Genomic_DNA"/>
</dbReference>
<dbReference type="GO" id="GO:0005975">
    <property type="term" value="P:carbohydrate metabolic process"/>
    <property type="evidence" value="ECO:0007669"/>
    <property type="project" value="UniProtKB-UniRule"/>
</dbReference>
<evidence type="ECO:0000313" key="8">
    <source>
        <dbReference type="EMBL" id="RGT54325.1"/>
    </source>
</evidence>
<dbReference type="NCBIfam" id="NF002231">
    <property type="entry name" value="PRK01130.1"/>
    <property type="match status" value="1"/>
</dbReference>
<dbReference type="GO" id="GO:0005829">
    <property type="term" value="C:cytosol"/>
    <property type="evidence" value="ECO:0007669"/>
    <property type="project" value="TreeGrafter"/>
</dbReference>
<dbReference type="SUPFAM" id="SSF51366">
    <property type="entry name" value="Ribulose-phoshate binding barrel"/>
    <property type="match status" value="1"/>
</dbReference>
<evidence type="ECO:0000256" key="2">
    <source>
        <dbReference type="ARBA" id="ARBA00002147"/>
    </source>
</evidence>
<dbReference type="PANTHER" id="PTHR36204:SF1">
    <property type="entry name" value="N-ACETYLMANNOSAMINE-6-PHOSPHATE 2-EPIMERASE-RELATED"/>
    <property type="match status" value="1"/>
</dbReference>
<dbReference type="HAMAP" id="MF_01235">
    <property type="entry name" value="ManNAc6P_epimer"/>
    <property type="match status" value="1"/>
</dbReference>
<name>A0A412PBM7_9FIRM</name>
<dbReference type="PANTHER" id="PTHR36204">
    <property type="entry name" value="N-ACETYLMANNOSAMINE-6-PHOSPHATE 2-EPIMERASE-RELATED"/>
    <property type="match status" value="1"/>
</dbReference>
<comment type="caution">
    <text evidence="8">The sequence shown here is derived from an EMBL/GenBank/DDBJ whole genome shotgun (WGS) entry which is preliminary data.</text>
</comment>
<dbReference type="CDD" id="cd04729">
    <property type="entry name" value="NanE"/>
    <property type="match status" value="1"/>
</dbReference>
<dbReference type="GO" id="GO:0006053">
    <property type="term" value="P:N-acetylmannosamine catabolic process"/>
    <property type="evidence" value="ECO:0007669"/>
    <property type="project" value="TreeGrafter"/>
</dbReference>
<evidence type="ECO:0000256" key="5">
    <source>
        <dbReference type="ARBA" id="ARBA00023235"/>
    </source>
</evidence>
<gene>
    <name evidence="7" type="primary">nanE</name>
    <name evidence="8" type="ORF">DWX20_09200</name>
</gene>
<comment type="catalytic activity">
    <reaction evidence="1 7">
        <text>an N-acyl-D-glucosamine 6-phosphate = an N-acyl-D-mannosamine 6-phosphate</text>
        <dbReference type="Rhea" id="RHEA:23932"/>
        <dbReference type="ChEBI" id="CHEBI:57599"/>
        <dbReference type="ChEBI" id="CHEBI:57666"/>
        <dbReference type="EC" id="5.1.3.9"/>
    </reaction>
</comment>
<dbReference type="Pfam" id="PF04131">
    <property type="entry name" value="NanE"/>
    <property type="match status" value="1"/>
</dbReference>
<evidence type="ECO:0000256" key="1">
    <source>
        <dbReference type="ARBA" id="ARBA00000056"/>
    </source>
</evidence>
<accession>A0A412PBM7</accession>
<protein>
    <recommendedName>
        <fullName evidence="7">Putative N-acetylmannosamine-6-phosphate 2-epimerase</fullName>
        <ecNumber evidence="7">5.1.3.9</ecNumber>
    </recommendedName>
    <alternativeName>
        <fullName evidence="7">ManNAc-6-P epimerase</fullName>
    </alternativeName>
</protein>
<dbReference type="InterPro" id="IPR007260">
    <property type="entry name" value="NanE"/>
</dbReference>
<proteinExistence type="inferred from homology"/>
<dbReference type="FunFam" id="3.20.20.70:FF:000035">
    <property type="entry name" value="Putative N-acetylmannosamine-6-phosphate 2-epimerase"/>
    <property type="match status" value="1"/>
</dbReference>
<evidence type="ECO:0000313" key="9">
    <source>
        <dbReference type="Proteomes" id="UP000284731"/>
    </source>
</evidence>
<reference evidence="8 9" key="1">
    <citation type="submission" date="2018-08" db="EMBL/GenBank/DDBJ databases">
        <title>A genome reference for cultivated species of the human gut microbiota.</title>
        <authorList>
            <person name="Zou Y."/>
            <person name="Xue W."/>
            <person name="Luo G."/>
        </authorList>
    </citation>
    <scope>NUCLEOTIDE SEQUENCE [LARGE SCALE GENOMIC DNA]</scope>
    <source>
        <strain evidence="8 9">AF18-46</strain>
    </source>
</reference>
<evidence type="ECO:0000256" key="4">
    <source>
        <dbReference type="ARBA" id="ARBA00007439"/>
    </source>
</evidence>
<dbReference type="GO" id="GO:0047465">
    <property type="term" value="F:N-acylglucosamine-6-phosphate 2-epimerase activity"/>
    <property type="evidence" value="ECO:0007669"/>
    <property type="project" value="UniProtKB-EC"/>
</dbReference>
<dbReference type="GO" id="GO:0019262">
    <property type="term" value="P:N-acetylneuraminate catabolic process"/>
    <property type="evidence" value="ECO:0007669"/>
    <property type="project" value="UniProtKB-UniRule"/>
</dbReference>
<sequence>MNNQEVIAALKGKLVISCQALPGEPLYTEAGGIMPLMAYAAELAGASGIRCNSVRDINEIRAKVKLPTIGIIKQDYLDSPIYITPTFEEVSTLVQTGTEIIALDYTDRIHPNNVKREELFHQIKQAYPNQLLMADISNFEEAKAAVEIGFDFVGTTLNGYVGDEKTEGPNFDLVSRIVKELDCRCIAEGRIHEPSQARKMLELGAFAVVVGGAITRPLEIASRFIKEINKDR</sequence>
<dbReference type="UniPathway" id="UPA00629">
    <property type="reaction ID" value="UER00682"/>
</dbReference>
<dbReference type="RefSeq" id="WP_006525369.1">
    <property type="nucleotide sequence ID" value="NZ_AP028934.1"/>
</dbReference>